<dbReference type="Gene3D" id="3.30.710.10">
    <property type="entry name" value="Potassium Channel Kv1.1, Chain A"/>
    <property type="match status" value="1"/>
</dbReference>
<evidence type="ECO:0000313" key="1">
    <source>
        <dbReference type="EMBL" id="EME88678.1"/>
    </source>
</evidence>
<sequence length="105" mass="11239">ANMDEVKKIAQLGDLILEVGGSKAKLLVSSTVLTSLSKVFAALLGPHFKEGQVQRSAETPQVVDLPEDDAAAMTNMCMLLHAQSHRKPGIIPTADFRALATQAER</sequence>
<organism evidence="1 2">
    <name type="scientific">Pseudocercospora fijiensis (strain CIRAD86)</name>
    <name type="common">Black leaf streak disease fungus</name>
    <name type="synonym">Mycosphaerella fijiensis</name>
    <dbReference type="NCBI Taxonomy" id="383855"/>
    <lineage>
        <taxon>Eukaryota</taxon>
        <taxon>Fungi</taxon>
        <taxon>Dikarya</taxon>
        <taxon>Ascomycota</taxon>
        <taxon>Pezizomycotina</taxon>
        <taxon>Dothideomycetes</taxon>
        <taxon>Dothideomycetidae</taxon>
        <taxon>Mycosphaerellales</taxon>
        <taxon>Mycosphaerellaceae</taxon>
        <taxon>Pseudocercospora</taxon>
    </lineage>
</organism>
<dbReference type="Proteomes" id="UP000016932">
    <property type="component" value="Unassembled WGS sequence"/>
</dbReference>
<evidence type="ECO:0000313" key="2">
    <source>
        <dbReference type="Proteomes" id="UP000016932"/>
    </source>
</evidence>
<dbReference type="STRING" id="383855.N1QBT2"/>
<dbReference type="VEuPathDB" id="FungiDB:MYCFIDRAFT_7388"/>
<accession>N1QBT2</accession>
<gene>
    <name evidence="1" type="ORF">MYCFIDRAFT_7388</name>
</gene>
<name>N1QBT2_PSEFD</name>
<reference evidence="1 2" key="1">
    <citation type="journal article" date="2012" name="PLoS Pathog.">
        <title>Diverse lifestyles and strategies of plant pathogenesis encoded in the genomes of eighteen Dothideomycetes fungi.</title>
        <authorList>
            <person name="Ohm R.A."/>
            <person name="Feau N."/>
            <person name="Henrissat B."/>
            <person name="Schoch C.L."/>
            <person name="Horwitz B.A."/>
            <person name="Barry K.W."/>
            <person name="Condon B.J."/>
            <person name="Copeland A.C."/>
            <person name="Dhillon B."/>
            <person name="Glaser F."/>
            <person name="Hesse C.N."/>
            <person name="Kosti I."/>
            <person name="LaButti K."/>
            <person name="Lindquist E.A."/>
            <person name="Lucas S."/>
            <person name="Salamov A.A."/>
            <person name="Bradshaw R.E."/>
            <person name="Ciuffetti L."/>
            <person name="Hamelin R.C."/>
            <person name="Kema G.H.J."/>
            <person name="Lawrence C."/>
            <person name="Scott J.A."/>
            <person name="Spatafora J.W."/>
            <person name="Turgeon B.G."/>
            <person name="de Wit P.J.G.M."/>
            <person name="Zhong S."/>
            <person name="Goodwin S.B."/>
            <person name="Grigoriev I.V."/>
        </authorList>
    </citation>
    <scope>NUCLEOTIDE SEQUENCE [LARGE SCALE GENOMIC DNA]</scope>
    <source>
        <strain evidence="1 2">CIRAD86</strain>
    </source>
</reference>
<proteinExistence type="predicted"/>
<dbReference type="EMBL" id="KB446555">
    <property type="protein sequence ID" value="EME88678.1"/>
    <property type="molecule type" value="Genomic_DNA"/>
</dbReference>
<dbReference type="RefSeq" id="XP_007919636.1">
    <property type="nucleotide sequence ID" value="XM_007921445.1"/>
</dbReference>
<protein>
    <recommendedName>
        <fullName evidence="3">BTB domain-containing protein</fullName>
    </recommendedName>
</protein>
<evidence type="ECO:0008006" key="3">
    <source>
        <dbReference type="Google" id="ProtNLM"/>
    </source>
</evidence>
<dbReference type="HOGENOM" id="CLU_2243003_0_0_1"/>
<dbReference type="InterPro" id="IPR011333">
    <property type="entry name" value="SKP1/BTB/POZ_sf"/>
</dbReference>
<dbReference type="AlphaFoldDB" id="N1QBT2"/>
<dbReference type="KEGG" id="pfj:MYCFIDRAFT_7388"/>
<dbReference type="OrthoDB" id="3650523at2759"/>
<keyword evidence="2" id="KW-1185">Reference proteome</keyword>
<feature type="non-terminal residue" evidence="1">
    <location>
        <position position="105"/>
    </location>
</feature>
<feature type="non-terminal residue" evidence="1">
    <location>
        <position position="1"/>
    </location>
</feature>
<dbReference type="GeneID" id="19341079"/>